<dbReference type="CDD" id="cd05013">
    <property type="entry name" value="SIS_RpiR"/>
    <property type="match status" value="1"/>
</dbReference>
<dbReference type="InterPro" id="IPR036388">
    <property type="entry name" value="WH-like_DNA-bd_sf"/>
</dbReference>
<dbReference type="STRING" id="57704.SAMN04489793_1061"/>
<keyword evidence="1" id="KW-0805">Transcription regulation</keyword>
<feature type="domain" description="SIS" evidence="5">
    <location>
        <begin position="128"/>
        <end position="268"/>
    </location>
</feature>
<feature type="domain" description="HTH rpiR-type" evidence="4">
    <location>
        <begin position="2"/>
        <end position="78"/>
    </location>
</feature>
<evidence type="ECO:0000313" key="6">
    <source>
        <dbReference type="EMBL" id="SEB90268.1"/>
    </source>
</evidence>
<dbReference type="Pfam" id="PF01380">
    <property type="entry name" value="SIS"/>
    <property type="match status" value="1"/>
</dbReference>
<reference evidence="7" key="1">
    <citation type="submission" date="2016-10" db="EMBL/GenBank/DDBJ databases">
        <authorList>
            <person name="Varghese N."/>
            <person name="Submissions S."/>
        </authorList>
    </citation>
    <scope>NUCLEOTIDE SEQUENCE [LARGE SCALE GENOMIC DNA]</scope>
    <source>
        <strain evidence="7">DSM 44234</strain>
    </source>
</reference>
<dbReference type="PROSITE" id="PS51071">
    <property type="entry name" value="HTH_RPIR"/>
    <property type="match status" value="1"/>
</dbReference>
<dbReference type="GO" id="GO:0003677">
    <property type="term" value="F:DNA binding"/>
    <property type="evidence" value="ECO:0007669"/>
    <property type="project" value="UniProtKB-KW"/>
</dbReference>
<dbReference type="Gene3D" id="3.40.50.10490">
    <property type="entry name" value="Glucose-6-phosphate isomerase like protein, domain 1"/>
    <property type="match status" value="1"/>
</dbReference>
<dbReference type="InterPro" id="IPR009057">
    <property type="entry name" value="Homeodomain-like_sf"/>
</dbReference>
<dbReference type="GeneID" id="300995362"/>
<dbReference type="SUPFAM" id="SSF46689">
    <property type="entry name" value="Homeodomain-like"/>
    <property type="match status" value="1"/>
</dbReference>
<name>A0A1H4N625_TSUTY</name>
<keyword evidence="2 6" id="KW-0238">DNA-binding</keyword>
<protein>
    <submittedName>
        <fullName evidence="6">DNA-binding transcriptional regulator, MurR/RpiR family, contains HTH and SIS domains</fullName>
    </submittedName>
</protein>
<evidence type="ECO:0000256" key="3">
    <source>
        <dbReference type="ARBA" id="ARBA00023163"/>
    </source>
</evidence>
<evidence type="ECO:0000256" key="1">
    <source>
        <dbReference type="ARBA" id="ARBA00023015"/>
    </source>
</evidence>
<evidence type="ECO:0000259" key="4">
    <source>
        <dbReference type="PROSITE" id="PS51071"/>
    </source>
</evidence>
<dbReference type="GO" id="GO:0003700">
    <property type="term" value="F:DNA-binding transcription factor activity"/>
    <property type="evidence" value="ECO:0007669"/>
    <property type="project" value="InterPro"/>
</dbReference>
<dbReference type="Pfam" id="PF01418">
    <property type="entry name" value="HTH_6"/>
    <property type="match status" value="1"/>
</dbReference>
<gene>
    <name evidence="6" type="ORF">SAMN04489793_1061</name>
</gene>
<dbReference type="InterPro" id="IPR001347">
    <property type="entry name" value="SIS_dom"/>
</dbReference>
<dbReference type="InterPro" id="IPR046348">
    <property type="entry name" value="SIS_dom_sf"/>
</dbReference>
<dbReference type="InterPro" id="IPR047640">
    <property type="entry name" value="RpiR-like"/>
</dbReference>
<dbReference type="RefSeq" id="WP_068524067.1">
    <property type="nucleotide sequence ID" value="NZ_FNSA01000003.1"/>
</dbReference>
<evidence type="ECO:0000256" key="2">
    <source>
        <dbReference type="ARBA" id="ARBA00023125"/>
    </source>
</evidence>
<organism evidence="6 7">
    <name type="scientific">Tsukamurella tyrosinosolvens</name>
    <dbReference type="NCBI Taxonomy" id="57704"/>
    <lineage>
        <taxon>Bacteria</taxon>
        <taxon>Bacillati</taxon>
        <taxon>Actinomycetota</taxon>
        <taxon>Actinomycetes</taxon>
        <taxon>Mycobacteriales</taxon>
        <taxon>Tsukamurellaceae</taxon>
        <taxon>Tsukamurella</taxon>
    </lineage>
</organism>
<dbReference type="OrthoDB" id="4293777at2"/>
<accession>A0A1H4N625</accession>
<dbReference type="PANTHER" id="PTHR30514">
    <property type="entry name" value="GLUCOKINASE"/>
    <property type="match status" value="1"/>
</dbReference>
<dbReference type="InterPro" id="IPR000281">
    <property type="entry name" value="HTH_RpiR"/>
</dbReference>
<proteinExistence type="predicted"/>
<dbReference type="AlphaFoldDB" id="A0A1H4N625"/>
<dbReference type="GO" id="GO:1901135">
    <property type="term" value="P:carbohydrate derivative metabolic process"/>
    <property type="evidence" value="ECO:0007669"/>
    <property type="project" value="InterPro"/>
</dbReference>
<evidence type="ECO:0000259" key="5">
    <source>
        <dbReference type="PROSITE" id="PS51464"/>
    </source>
</evidence>
<dbReference type="Gene3D" id="1.10.10.10">
    <property type="entry name" value="Winged helix-like DNA-binding domain superfamily/Winged helix DNA-binding domain"/>
    <property type="match status" value="1"/>
</dbReference>
<dbReference type="Proteomes" id="UP000182241">
    <property type="component" value="Unassembled WGS sequence"/>
</dbReference>
<dbReference type="InterPro" id="IPR035472">
    <property type="entry name" value="RpiR-like_SIS"/>
</dbReference>
<dbReference type="PANTHER" id="PTHR30514:SF1">
    <property type="entry name" value="HTH-TYPE TRANSCRIPTIONAL REGULATOR HEXR-RELATED"/>
    <property type="match status" value="1"/>
</dbReference>
<dbReference type="KEGG" id="tsm:ASU32_04215"/>
<evidence type="ECO:0000313" key="7">
    <source>
        <dbReference type="Proteomes" id="UP000182241"/>
    </source>
</evidence>
<dbReference type="EMBL" id="FNSA01000003">
    <property type="protein sequence ID" value="SEB90268.1"/>
    <property type="molecule type" value="Genomic_DNA"/>
</dbReference>
<keyword evidence="7" id="KW-1185">Reference proteome</keyword>
<sequence>MDGTIDRIRSVVPTLRPAEAKIAATVIADPARAVAATITELAEAAGASQASVVRFARALGFGGYPDLRIALAQELSRRQVELERSDIAEGAINDEDDLAGVVAKIAFHEARSLEQTARLIDHDALETVAQAIAEHGRCHAFGVGASGLAALDLSQKLQRIGLSCQYSPDTHMQLVHAALATPDSVAVAVSFSGTTVEVHRALTLARQRGALGVAVTNAPESPLGRAADRILLTVAQESPLRAAALASRLTQLAVVDFLFIRIAQLRYGDLESALAITREAVLPQHLPPTS</sequence>
<keyword evidence="3" id="KW-0804">Transcription</keyword>
<dbReference type="PROSITE" id="PS51464">
    <property type="entry name" value="SIS"/>
    <property type="match status" value="1"/>
</dbReference>
<dbReference type="SUPFAM" id="SSF53697">
    <property type="entry name" value="SIS domain"/>
    <property type="match status" value="1"/>
</dbReference>
<dbReference type="GO" id="GO:0097367">
    <property type="term" value="F:carbohydrate derivative binding"/>
    <property type="evidence" value="ECO:0007669"/>
    <property type="project" value="InterPro"/>
</dbReference>